<proteinExistence type="predicted"/>
<keyword evidence="1" id="KW-1133">Transmembrane helix</keyword>
<gene>
    <name evidence="2" type="ORF">OUZ56_010087</name>
</gene>
<keyword evidence="3" id="KW-1185">Reference proteome</keyword>
<feature type="transmembrane region" description="Helical" evidence="1">
    <location>
        <begin position="20"/>
        <end position="50"/>
    </location>
</feature>
<dbReference type="EMBL" id="JAOYFB010000037">
    <property type="protein sequence ID" value="KAK4024665.1"/>
    <property type="molecule type" value="Genomic_DNA"/>
</dbReference>
<name>A0ABR0AHS3_9CRUS</name>
<accession>A0ABR0AHS3</accession>
<reference evidence="2 3" key="1">
    <citation type="journal article" date="2023" name="Nucleic Acids Res.">
        <title>The hologenome of Daphnia magna reveals possible DNA methylation and microbiome-mediated evolution of the host genome.</title>
        <authorList>
            <person name="Chaturvedi A."/>
            <person name="Li X."/>
            <person name="Dhandapani V."/>
            <person name="Marshall H."/>
            <person name="Kissane S."/>
            <person name="Cuenca-Cambronero M."/>
            <person name="Asole G."/>
            <person name="Calvet F."/>
            <person name="Ruiz-Romero M."/>
            <person name="Marangio P."/>
            <person name="Guigo R."/>
            <person name="Rago D."/>
            <person name="Mirbahai L."/>
            <person name="Eastwood N."/>
            <person name="Colbourne J.K."/>
            <person name="Zhou J."/>
            <person name="Mallon E."/>
            <person name="Orsini L."/>
        </authorList>
    </citation>
    <scope>NUCLEOTIDE SEQUENCE [LARGE SCALE GENOMIC DNA]</scope>
    <source>
        <strain evidence="2">LRV0_1</strain>
    </source>
</reference>
<sequence>MIAITTGVSQVSFRTYLLPFHWLIAMTAVFFYHLIGVFFSFCTCYGILLLSKRRLVGKSPIPENAAERLECVDDTILEQLLNLCLTTNGYKAVPEIKALIKKCKATVKLFQFHSQTLAKRQLELRNFYENHVEIYDHMY</sequence>
<organism evidence="2 3">
    <name type="scientific">Daphnia magna</name>
    <dbReference type="NCBI Taxonomy" id="35525"/>
    <lineage>
        <taxon>Eukaryota</taxon>
        <taxon>Metazoa</taxon>
        <taxon>Ecdysozoa</taxon>
        <taxon>Arthropoda</taxon>
        <taxon>Crustacea</taxon>
        <taxon>Branchiopoda</taxon>
        <taxon>Diplostraca</taxon>
        <taxon>Cladocera</taxon>
        <taxon>Anomopoda</taxon>
        <taxon>Daphniidae</taxon>
        <taxon>Daphnia</taxon>
    </lineage>
</organism>
<evidence type="ECO:0000313" key="3">
    <source>
        <dbReference type="Proteomes" id="UP001234178"/>
    </source>
</evidence>
<protein>
    <submittedName>
        <fullName evidence="2">Uncharacterized protein</fullName>
    </submittedName>
</protein>
<keyword evidence="1" id="KW-0472">Membrane</keyword>
<evidence type="ECO:0000256" key="1">
    <source>
        <dbReference type="SAM" id="Phobius"/>
    </source>
</evidence>
<evidence type="ECO:0000313" key="2">
    <source>
        <dbReference type="EMBL" id="KAK4024665.1"/>
    </source>
</evidence>
<dbReference type="Proteomes" id="UP001234178">
    <property type="component" value="Unassembled WGS sequence"/>
</dbReference>
<keyword evidence="1" id="KW-0812">Transmembrane</keyword>
<comment type="caution">
    <text evidence="2">The sequence shown here is derived from an EMBL/GenBank/DDBJ whole genome shotgun (WGS) entry which is preliminary data.</text>
</comment>